<protein>
    <submittedName>
        <fullName evidence="2 4">Uncharacterized protein</fullName>
    </submittedName>
</protein>
<keyword evidence="3" id="KW-1185">Reference proteome</keyword>
<name>A0A0R3WLJ1_HYDTA</name>
<evidence type="ECO:0000313" key="3">
    <source>
        <dbReference type="Proteomes" id="UP000274429"/>
    </source>
</evidence>
<evidence type="ECO:0000256" key="1">
    <source>
        <dbReference type="SAM" id="MobiDB-lite"/>
    </source>
</evidence>
<gene>
    <name evidence="2" type="ORF">TTAC_LOCUS1616</name>
</gene>
<reference evidence="4" key="1">
    <citation type="submission" date="2017-02" db="UniProtKB">
        <authorList>
            <consortium name="WormBaseParasite"/>
        </authorList>
    </citation>
    <scope>IDENTIFICATION</scope>
</reference>
<accession>A0A0R3WLJ1</accession>
<dbReference type="Proteomes" id="UP000274429">
    <property type="component" value="Unassembled WGS sequence"/>
</dbReference>
<proteinExistence type="predicted"/>
<feature type="compositionally biased region" description="Polar residues" evidence="1">
    <location>
        <begin position="77"/>
        <end position="87"/>
    </location>
</feature>
<organism evidence="4">
    <name type="scientific">Hydatigena taeniaeformis</name>
    <name type="common">Feline tapeworm</name>
    <name type="synonym">Taenia taeniaeformis</name>
    <dbReference type="NCBI Taxonomy" id="6205"/>
    <lineage>
        <taxon>Eukaryota</taxon>
        <taxon>Metazoa</taxon>
        <taxon>Spiralia</taxon>
        <taxon>Lophotrochozoa</taxon>
        <taxon>Platyhelminthes</taxon>
        <taxon>Cestoda</taxon>
        <taxon>Eucestoda</taxon>
        <taxon>Cyclophyllidea</taxon>
        <taxon>Taeniidae</taxon>
        <taxon>Hydatigera</taxon>
    </lineage>
</organism>
<dbReference type="WBParaSite" id="TTAC_0000162901-mRNA-1">
    <property type="protein sequence ID" value="TTAC_0000162901-mRNA-1"/>
    <property type="gene ID" value="TTAC_0000162901"/>
</dbReference>
<feature type="region of interest" description="Disordered" evidence="1">
    <location>
        <begin position="77"/>
        <end position="98"/>
    </location>
</feature>
<sequence>MQEIMKWADLDRGAKSTLVFAAVADMEAIGDWTSIPSGPSTDIKVTLVVEKRLLPSSQSWNCIRFPKILLHSSESFQHTPNPISSHQRGPLSITRAYG</sequence>
<dbReference type="AlphaFoldDB" id="A0A0R3WLJ1"/>
<reference evidence="2 3" key="2">
    <citation type="submission" date="2018-11" db="EMBL/GenBank/DDBJ databases">
        <authorList>
            <consortium name="Pathogen Informatics"/>
        </authorList>
    </citation>
    <scope>NUCLEOTIDE SEQUENCE [LARGE SCALE GENOMIC DNA]</scope>
</reference>
<evidence type="ECO:0000313" key="2">
    <source>
        <dbReference type="EMBL" id="VDM18291.1"/>
    </source>
</evidence>
<evidence type="ECO:0000313" key="4">
    <source>
        <dbReference type="WBParaSite" id="TTAC_0000162901-mRNA-1"/>
    </source>
</evidence>
<dbReference type="EMBL" id="UYWX01000407">
    <property type="protein sequence ID" value="VDM18291.1"/>
    <property type="molecule type" value="Genomic_DNA"/>
</dbReference>